<name>A0AAV9U4H2_9PEZI</name>
<dbReference type="AlphaFoldDB" id="A0AAV9U4H2"/>
<evidence type="ECO:0000256" key="1">
    <source>
        <dbReference type="SAM" id="MobiDB-lite"/>
    </source>
</evidence>
<protein>
    <recommendedName>
        <fullName evidence="4">Conidiation-specific protein 6</fullName>
    </recommendedName>
</protein>
<reference evidence="2 3" key="1">
    <citation type="submission" date="2019-10" db="EMBL/GenBank/DDBJ databases">
        <authorList>
            <person name="Palmer J.M."/>
        </authorList>
    </citation>
    <scope>NUCLEOTIDE SEQUENCE [LARGE SCALE GENOMIC DNA]</scope>
    <source>
        <strain evidence="2 3">TWF696</strain>
    </source>
</reference>
<gene>
    <name evidence="2" type="ORF">TWF696_002208</name>
</gene>
<evidence type="ECO:0000313" key="2">
    <source>
        <dbReference type="EMBL" id="KAK6335431.1"/>
    </source>
</evidence>
<organism evidence="2 3">
    <name type="scientific">Orbilia brochopaga</name>
    <dbReference type="NCBI Taxonomy" id="3140254"/>
    <lineage>
        <taxon>Eukaryota</taxon>
        <taxon>Fungi</taxon>
        <taxon>Dikarya</taxon>
        <taxon>Ascomycota</taxon>
        <taxon>Pezizomycotina</taxon>
        <taxon>Orbiliomycetes</taxon>
        <taxon>Orbiliales</taxon>
        <taxon>Orbiliaceae</taxon>
        <taxon>Orbilia</taxon>
    </lineage>
</organism>
<comment type="caution">
    <text evidence="2">The sequence shown here is derived from an EMBL/GenBank/DDBJ whole genome shotgun (WGS) entry which is preliminary data.</text>
</comment>
<accession>A0AAV9U4H2</accession>
<keyword evidence="3" id="KW-1185">Reference proteome</keyword>
<sequence length="78" mass="8632">MNEETPNQIRGYKSTLTNPNTSEEAKENARQIINKNEGTQVDDGKDQNAVARGLKSAISNPKVSQEAKESAQDRLDKM</sequence>
<feature type="region of interest" description="Disordered" evidence="1">
    <location>
        <begin position="55"/>
        <end position="78"/>
    </location>
</feature>
<feature type="compositionally biased region" description="Polar residues" evidence="1">
    <location>
        <begin position="1"/>
        <end position="22"/>
    </location>
</feature>
<dbReference type="GO" id="GO:0005737">
    <property type="term" value="C:cytoplasm"/>
    <property type="evidence" value="ECO:0007669"/>
    <property type="project" value="TreeGrafter"/>
</dbReference>
<dbReference type="EMBL" id="JAVHNQ010000012">
    <property type="protein sequence ID" value="KAK6335431.1"/>
    <property type="molecule type" value="Genomic_DNA"/>
</dbReference>
<dbReference type="Pfam" id="PF10346">
    <property type="entry name" value="Con-6"/>
    <property type="match status" value="2"/>
</dbReference>
<feature type="region of interest" description="Disordered" evidence="1">
    <location>
        <begin position="1"/>
        <end position="28"/>
    </location>
</feature>
<dbReference type="PANTHER" id="PTHR36576">
    <property type="entry name" value="UPF0654 PROTEIN C11D3.01C-RELATED"/>
    <property type="match status" value="1"/>
</dbReference>
<dbReference type="Proteomes" id="UP001375240">
    <property type="component" value="Unassembled WGS sequence"/>
</dbReference>
<dbReference type="InterPro" id="IPR018824">
    <property type="entry name" value="Conidiation-specific_6"/>
</dbReference>
<feature type="compositionally biased region" description="Basic and acidic residues" evidence="1">
    <location>
        <begin position="65"/>
        <end position="78"/>
    </location>
</feature>
<evidence type="ECO:0000313" key="3">
    <source>
        <dbReference type="Proteomes" id="UP001375240"/>
    </source>
</evidence>
<dbReference type="InterPro" id="IPR052670">
    <property type="entry name" value="UPF0654_domain"/>
</dbReference>
<evidence type="ECO:0008006" key="4">
    <source>
        <dbReference type="Google" id="ProtNLM"/>
    </source>
</evidence>
<dbReference type="PANTHER" id="PTHR36576:SF2">
    <property type="entry name" value="PROTEIN CON-6, PUTATIVE (AFU_ORTHOLOGUE AFUA_4G03615)-RELATED"/>
    <property type="match status" value="1"/>
</dbReference>
<proteinExistence type="predicted"/>